<comment type="caution">
    <text evidence="5">The sequence shown here is derived from an EMBL/GenBank/DDBJ whole genome shotgun (WGS) entry which is preliminary data.</text>
</comment>
<accession>A0ABV6L5E3</accession>
<evidence type="ECO:0000313" key="6">
    <source>
        <dbReference type="Proteomes" id="UP001589828"/>
    </source>
</evidence>
<evidence type="ECO:0000256" key="3">
    <source>
        <dbReference type="ARBA" id="ARBA00023284"/>
    </source>
</evidence>
<keyword evidence="3" id="KW-0676">Redox-active center</keyword>
<dbReference type="InterPro" id="IPR000866">
    <property type="entry name" value="AhpC/TSA"/>
</dbReference>
<protein>
    <submittedName>
        <fullName evidence="5">Redoxin family protein</fullName>
    </submittedName>
</protein>
<comment type="subcellular location">
    <subcellularLocation>
        <location evidence="1">Cell envelope</location>
    </subcellularLocation>
</comment>
<evidence type="ECO:0000256" key="1">
    <source>
        <dbReference type="ARBA" id="ARBA00004196"/>
    </source>
</evidence>
<gene>
    <name evidence="5" type="ORF">ACFFGT_10860</name>
</gene>
<proteinExistence type="predicted"/>
<dbReference type="InterPro" id="IPR013766">
    <property type="entry name" value="Thioredoxin_domain"/>
</dbReference>
<dbReference type="PROSITE" id="PS00194">
    <property type="entry name" value="THIOREDOXIN_1"/>
    <property type="match status" value="1"/>
</dbReference>
<organism evidence="5 6">
    <name type="scientific">Mucilaginibacter angelicae</name>
    <dbReference type="NCBI Taxonomy" id="869718"/>
    <lineage>
        <taxon>Bacteria</taxon>
        <taxon>Pseudomonadati</taxon>
        <taxon>Bacteroidota</taxon>
        <taxon>Sphingobacteriia</taxon>
        <taxon>Sphingobacteriales</taxon>
        <taxon>Sphingobacteriaceae</taxon>
        <taxon>Mucilaginibacter</taxon>
    </lineage>
</organism>
<sequence length="377" mass="42264">MMKLSYLSVVFLLLVGAVMSAFRSPDGDHPTLAIGAAAPAFNLPGVDGKAYTLNSFKNASVLVIIFTCNHCPTAQAYEDRIIQLTKDYSTKGVAVVAIMPNDPNAISLDELGYTDMSDSFAEMKKRAADKHYNFPYLYDGATQAVTKAYGPIATPHVFIFDKARKLCFSGRIDDVEKPSKTPNTQDTRNAINQLLNNKMPDVSTTKVFGCSIKWAEKENWQQRAKDEWAKEPVKIDTIGVAGIKELISNKTDKLRLINVWATWCGPCTTEFPEFITMNRMYRKRDFELITISADDPAKMNKALKFLQQSQASATNFIFNKDDKYKLIEAIDPKWQGALPYTMLVEPNGKIVYAKEGIIDPAALKKLIVDNQYIGRYY</sequence>
<reference evidence="5 6" key="1">
    <citation type="submission" date="2024-09" db="EMBL/GenBank/DDBJ databases">
        <authorList>
            <person name="Sun Q."/>
            <person name="Mori K."/>
        </authorList>
    </citation>
    <scope>NUCLEOTIDE SEQUENCE [LARGE SCALE GENOMIC DNA]</scope>
    <source>
        <strain evidence="5 6">NCAIM B.02415</strain>
    </source>
</reference>
<dbReference type="InterPro" id="IPR017937">
    <property type="entry name" value="Thioredoxin_CS"/>
</dbReference>
<dbReference type="InterPro" id="IPR013740">
    <property type="entry name" value="Redoxin"/>
</dbReference>
<dbReference type="PANTHER" id="PTHR43640:SF1">
    <property type="entry name" value="THIOREDOXIN-DEPENDENT PEROXIREDOXIN"/>
    <property type="match status" value="1"/>
</dbReference>
<dbReference type="RefSeq" id="WP_377022546.1">
    <property type="nucleotide sequence ID" value="NZ_JBHLTS010000021.1"/>
</dbReference>
<keyword evidence="6" id="KW-1185">Reference proteome</keyword>
<feature type="domain" description="Thioredoxin" evidence="4">
    <location>
        <begin position="224"/>
        <end position="372"/>
    </location>
</feature>
<dbReference type="Pfam" id="PF08534">
    <property type="entry name" value="Redoxin"/>
    <property type="match status" value="1"/>
</dbReference>
<evidence type="ECO:0000313" key="5">
    <source>
        <dbReference type="EMBL" id="MFC0514703.1"/>
    </source>
</evidence>
<keyword evidence="2" id="KW-0201">Cytochrome c-type biogenesis</keyword>
<feature type="domain" description="Thioredoxin" evidence="4">
    <location>
        <begin position="32"/>
        <end position="196"/>
    </location>
</feature>
<evidence type="ECO:0000256" key="2">
    <source>
        <dbReference type="ARBA" id="ARBA00022748"/>
    </source>
</evidence>
<dbReference type="InterPro" id="IPR036249">
    <property type="entry name" value="Thioredoxin-like_sf"/>
</dbReference>
<dbReference type="CDD" id="cd02966">
    <property type="entry name" value="TlpA_like_family"/>
    <property type="match status" value="1"/>
</dbReference>
<dbReference type="PANTHER" id="PTHR43640">
    <property type="entry name" value="OS07G0260300 PROTEIN"/>
    <property type="match status" value="1"/>
</dbReference>
<name>A0ABV6L5E3_9SPHI</name>
<dbReference type="Pfam" id="PF00578">
    <property type="entry name" value="AhpC-TSA"/>
    <property type="match status" value="1"/>
</dbReference>
<dbReference type="EMBL" id="JBHLTS010000021">
    <property type="protein sequence ID" value="MFC0514703.1"/>
    <property type="molecule type" value="Genomic_DNA"/>
</dbReference>
<dbReference type="CDD" id="cd02969">
    <property type="entry name" value="PRX_like1"/>
    <property type="match status" value="1"/>
</dbReference>
<dbReference type="InterPro" id="IPR047262">
    <property type="entry name" value="PRX-like1"/>
</dbReference>
<evidence type="ECO:0000259" key="4">
    <source>
        <dbReference type="PROSITE" id="PS51352"/>
    </source>
</evidence>
<dbReference type="Proteomes" id="UP001589828">
    <property type="component" value="Unassembled WGS sequence"/>
</dbReference>
<dbReference type="SUPFAM" id="SSF52833">
    <property type="entry name" value="Thioredoxin-like"/>
    <property type="match status" value="2"/>
</dbReference>
<dbReference type="Gene3D" id="3.40.30.10">
    <property type="entry name" value="Glutaredoxin"/>
    <property type="match status" value="2"/>
</dbReference>
<dbReference type="PROSITE" id="PS51352">
    <property type="entry name" value="THIOREDOXIN_2"/>
    <property type="match status" value="2"/>
</dbReference>